<protein>
    <submittedName>
        <fullName evidence="1">Uncharacterized protein</fullName>
    </submittedName>
</protein>
<accession>A0A4Y2DZ40</accession>
<reference evidence="1 2" key="1">
    <citation type="journal article" date="2019" name="Sci. Rep.">
        <title>Orb-weaving spider Araneus ventricosus genome elucidates the spidroin gene catalogue.</title>
        <authorList>
            <person name="Kono N."/>
            <person name="Nakamura H."/>
            <person name="Ohtoshi R."/>
            <person name="Moran D.A.P."/>
            <person name="Shinohara A."/>
            <person name="Yoshida Y."/>
            <person name="Fujiwara M."/>
            <person name="Mori M."/>
            <person name="Tomita M."/>
            <person name="Arakawa K."/>
        </authorList>
    </citation>
    <scope>NUCLEOTIDE SEQUENCE [LARGE SCALE GENOMIC DNA]</scope>
</reference>
<evidence type="ECO:0000313" key="2">
    <source>
        <dbReference type="Proteomes" id="UP000499080"/>
    </source>
</evidence>
<organism evidence="1 2">
    <name type="scientific">Araneus ventricosus</name>
    <name type="common">Orbweaver spider</name>
    <name type="synonym">Epeira ventricosa</name>
    <dbReference type="NCBI Taxonomy" id="182803"/>
    <lineage>
        <taxon>Eukaryota</taxon>
        <taxon>Metazoa</taxon>
        <taxon>Ecdysozoa</taxon>
        <taxon>Arthropoda</taxon>
        <taxon>Chelicerata</taxon>
        <taxon>Arachnida</taxon>
        <taxon>Araneae</taxon>
        <taxon>Araneomorphae</taxon>
        <taxon>Entelegynae</taxon>
        <taxon>Araneoidea</taxon>
        <taxon>Araneidae</taxon>
        <taxon>Araneus</taxon>
    </lineage>
</organism>
<proteinExistence type="predicted"/>
<name>A0A4Y2DZ40_ARAVE</name>
<comment type="caution">
    <text evidence="1">The sequence shown here is derived from an EMBL/GenBank/DDBJ whole genome shotgun (WGS) entry which is preliminary data.</text>
</comment>
<sequence length="125" mass="14065">MYPLENKSNTLQEFKIRHLIHSCQIPTQLPVTLGYDTNVPKRGAIRLQNYAAITPAIGAIFGKITPAAVYPGPLTRPAPWTRNGSFYGKLEALINIRKFLQQTKRGRAIQYQKEAEPLPSSCLMR</sequence>
<dbReference type="EMBL" id="BGPR01000463">
    <property type="protein sequence ID" value="GBM21617.1"/>
    <property type="molecule type" value="Genomic_DNA"/>
</dbReference>
<dbReference type="AlphaFoldDB" id="A0A4Y2DZ40"/>
<keyword evidence="2" id="KW-1185">Reference proteome</keyword>
<dbReference type="Proteomes" id="UP000499080">
    <property type="component" value="Unassembled WGS sequence"/>
</dbReference>
<evidence type="ECO:0000313" key="1">
    <source>
        <dbReference type="EMBL" id="GBM21617.1"/>
    </source>
</evidence>
<dbReference type="OrthoDB" id="6441368at2759"/>
<gene>
    <name evidence="1" type="ORF">AVEN_172470_1</name>
</gene>